<evidence type="ECO:0000259" key="1">
    <source>
        <dbReference type="Pfam" id="PF00700"/>
    </source>
</evidence>
<feature type="domain" description="Flagellin C-terminal" evidence="1">
    <location>
        <begin position="261"/>
        <end position="335"/>
    </location>
</feature>
<reference evidence="3" key="1">
    <citation type="submission" date="2017-05" db="EMBL/GenBank/DDBJ databases">
        <authorList>
            <person name="Rodrigo-Torres L."/>
            <person name="Arahal R. D."/>
            <person name="Lucena T."/>
        </authorList>
    </citation>
    <scope>NUCLEOTIDE SEQUENCE [LARGE SCALE GENOMIC DNA]</scope>
    <source>
        <strain evidence="3">CECT 8868</strain>
    </source>
</reference>
<sequence length="336" mass="35709">MAISMIGDLRQHFVTTRHNTSLKNDLNTLVQELTSGEKSDLTSHLNGDQTILAGLDRQLQMLQQFSQSNVETGQFLSLMQTTIAGVDSHRETANAALLSINTSSTPSQIENAAEVARGSFDAVVKTLNVRSAGNTMFGGNNFGSNALADPEVIMADLESAVVGLTTAGDINSAIDAWFDAPAGGFETDGYLGDASGYISRLSAAEQTVEIGVRADDQAIRDTLKALAKGALAGEPSLGIGTETQQELQERAGIDLLSSASGLTGLQARIGYAEQRIEQASVRTTAQISSLSIARNDLVAADPFETATRLQSVQLQLKTHYTLTARLSNLSLTEYLR</sequence>
<keyword evidence="2" id="KW-0966">Cell projection</keyword>
<dbReference type="Pfam" id="PF00700">
    <property type="entry name" value="Flagellin_C"/>
    <property type="match status" value="1"/>
</dbReference>
<keyword evidence="2" id="KW-0969">Cilium</keyword>
<keyword evidence="2" id="KW-0282">Flagellum</keyword>
<keyword evidence="3" id="KW-1185">Reference proteome</keyword>
<organism evidence="2 3">
    <name type="scientific">Octadecabacter ascidiaceicola</name>
    <dbReference type="NCBI Taxonomy" id="1655543"/>
    <lineage>
        <taxon>Bacteria</taxon>
        <taxon>Pseudomonadati</taxon>
        <taxon>Pseudomonadota</taxon>
        <taxon>Alphaproteobacteria</taxon>
        <taxon>Rhodobacterales</taxon>
        <taxon>Roseobacteraceae</taxon>
        <taxon>Octadecabacter</taxon>
    </lineage>
</organism>
<dbReference type="AlphaFoldDB" id="A0A238KE15"/>
<name>A0A238KE15_9RHOB</name>
<proteinExistence type="predicted"/>
<dbReference type="OrthoDB" id="7312911at2"/>
<dbReference type="InterPro" id="IPR046358">
    <property type="entry name" value="Flagellin_C"/>
</dbReference>
<gene>
    <name evidence="2" type="ORF">OCA8868_02375</name>
</gene>
<evidence type="ECO:0000313" key="2">
    <source>
        <dbReference type="EMBL" id="SMX40422.1"/>
    </source>
</evidence>
<evidence type="ECO:0000313" key="3">
    <source>
        <dbReference type="Proteomes" id="UP000203464"/>
    </source>
</evidence>
<dbReference type="EMBL" id="FXYD01000003">
    <property type="protein sequence ID" value="SMX40422.1"/>
    <property type="molecule type" value="Genomic_DNA"/>
</dbReference>
<protein>
    <submittedName>
        <fullName evidence="2">Flagellar hook-associated protein FlgL</fullName>
    </submittedName>
</protein>
<dbReference type="SUPFAM" id="SSF64518">
    <property type="entry name" value="Phase 1 flagellin"/>
    <property type="match status" value="1"/>
</dbReference>
<dbReference type="Proteomes" id="UP000203464">
    <property type="component" value="Unassembled WGS sequence"/>
</dbReference>
<accession>A0A238KE15</accession>
<dbReference type="RefSeq" id="WP_093996737.1">
    <property type="nucleotide sequence ID" value="NZ_FXYD01000003.1"/>
</dbReference>